<feature type="region of interest" description="Disordered" evidence="1">
    <location>
        <begin position="1"/>
        <end position="81"/>
    </location>
</feature>
<feature type="region of interest" description="Disordered" evidence="1">
    <location>
        <begin position="181"/>
        <end position="212"/>
    </location>
</feature>
<feature type="compositionally biased region" description="Pro residues" evidence="1">
    <location>
        <begin position="321"/>
        <end position="334"/>
    </location>
</feature>
<comment type="caution">
    <text evidence="2">The sequence shown here is derived from an EMBL/GenBank/DDBJ whole genome shotgun (WGS) entry which is preliminary data.</text>
</comment>
<dbReference type="STRING" id="4999.A0A1Y1UH08"/>
<dbReference type="RefSeq" id="XP_021870855.1">
    <property type="nucleotide sequence ID" value="XM_022012870.1"/>
</dbReference>
<evidence type="ECO:0008006" key="4">
    <source>
        <dbReference type="Google" id="ProtNLM"/>
    </source>
</evidence>
<protein>
    <recommendedName>
        <fullName evidence="4">SURP motif domain-containing protein</fullName>
    </recommendedName>
</protein>
<feature type="compositionally biased region" description="Basic and acidic residues" evidence="1">
    <location>
        <begin position="181"/>
        <end position="197"/>
    </location>
</feature>
<feature type="region of interest" description="Disordered" evidence="1">
    <location>
        <begin position="102"/>
        <end position="143"/>
    </location>
</feature>
<reference evidence="2 3" key="1">
    <citation type="submission" date="2017-03" db="EMBL/GenBank/DDBJ databases">
        <title>Widespread Adenine N6-methylation of Active Genes in Fungi.</title>
        <authorList>
            <consortium name="DOE Joint Genome Institute"/>
            <person name="Mondo S.J."/>
            <person name="Dannebaum R.O."/>
            <person name="Kuo R.C."/>
            <person name="Louie K.B."/>
            <person name="Bewick A.J."/>
            <person name="Labutti K."/>
            <person name="Haridas S."/>
            <person name="Kuo A."/>
            <person name="Salamov A."/>
            <person name="Ahrendt S.R."/>
            <person name="Lau R."/>
            <person name="Bowen B.P."/>
            <person name="Lipzen A."/>
            <person name="Sullivan W."/>
            <person name="Andreopoulos W.B."/>
            <person name="Clum A."/>
            <person name="Lindquist E."/>
            <person name="Daum C."/>
            <person name="Northen T.R."/>
            <person name="Ramamoorthy G."/>
            <person name="Schmitz R.J."/>
            <person name="Gryganskyi A."/>
            <person name="Culley D."/>
            <person name="Magnuson J."/>
            <person name="James T.Y."/>
            <person name="O'Malley M.A."/>
            <person name="Stajich J.E."/>
            <person name="Spatafora J.W."/>
            <person name="Visel A."/>
            <person name="Grigoriev I.V."/>
        </authorList>
    </citation>
    <scope>NUCLEOTIDE SEQUENCE [LARGE SCALE GENOMIC DNA]</scope>
    <source>
        <strain evidence="2 3">NRRL Y-17943</strain>
    </source>
</reference>
<sequence>MPASAYKSGGRGGSGSRSQAAREPPVSLHMHQPTYPPSNATIQAYEANLIWDEPERATEQAQKSTELSHGRRSAGRGLIQWHGEEGEEDIWIDRYDILHLLPSLPSSGPSRSRHGQGRSPPPNPPHSPTASSSNSLSSSWADLPSDLEQTFELSSDEEFEAYEREKKKKWIDALREERLRERAKEDQVREREDESTAKAKSATVWKGDDEVPPDPILTLMSHTAMSLSKSPNPSLLEMRILANHSTDERFAFLRGRWKDIWVRIKDEVRRQRRVEPGLKEKEERNVGMLVGGYESDEPEDEAEEDEEEEEQMDRESREPSNSPPPPPPSPPGDPPSQGDRRQSPIRLPVVANANDEDKRLERRRKVEEWKMRREAQ</sequence>
<feature type="compositionally biased region" description="Low complexity" evidence="1">
    <location>
        <begin position="128"/>
        <end position="143"/>
    </location>
</feature>
<keyword evidence="3" id="KW-1185">Reference proteome</keyword>
<gene>
    <name evidence="2" type="ORF">BD324DRAFT_468360</name>
</gene>
<feature type="compositionally biased region" description="Basic and acidic residues" evidence="1">
    <location>
        <begin position="355"/>
        <end position="376"/>
    </location>
</feature>
<evidence type="ECO:0000313" key="2">
    <source>
        <dbReference type="EMBL" id="ORX36786.1"/>
    </source>
</evidence>
<feature type="compositionally biased region" description="Acidic residues" evidence="1">
    <location>
        <begin position="294"/>
        <end position="312"/>
    </location>
</feature>
<evidence type="ECO:0000256" key="1">
    <source>
        <dbReference type="SAM" id="MobiDB-lite"/>
    </source>
</evidence>
<organism evidence="2 3">
    <name type="scientific">Kockovaella imperatae</name>
    <dbReference type="NCBI Taxonomy" id="4999"/>
    <lineage>
        <taxon>Eukaryota</taxon>
        <taxon>Fungi</taxon>
        <taxon>Dikarya</taxon>
        <taxon>Basidiomycota</taxon>
        <taxon>Agaricomycotina</taxon>
        <taxon>Tremellomycetes</taxon>
        <taxon>Tremellales</taxon>
        <taxon>Cuniculitremaceae</taxon>
        <taxon>Kockovaella</taxon>
    </lineage>
</organism>
<proteinExistence type="predicted"/>
<dbReference type="AlphaFoldDB" id="A0A1Y1UH08"/>
<dbReference type="Proteomes" id="UP000193218">
    <property type="component" value="Unassembled WGS sequence"/>
</dbReference>
<dbReference type="InParanoid" id="A0A1Y1UH08"/>
<accession>A0A1Y1UH08</accession>
<dbReference type="OrthoDB" id="2552978at2759"/>
<name>A0A1Y1UH08_9TREE</name>
<evidence type="ECO:0000313" key="3">
    <source>
        <dbReference type="Proteomes" id="UP000193218"/>
    </source>
</evidence>
<feature type="region of interest" description="Disordered" evidence="1">
    <location>
        <begin position="280"/>
        <end position="376"/>
    </location>
</feature>
<dbReference type="EMBL" id="NBSH01000007">
    <property type="protein sequence ID" value="ORX36786.1"/>
    <property type="molecule type" value="Genomic_DNA"/>
</dbReference>
<dbReference type="GeneID" id="33554678"/>